<evidence type="ECO:0000313" key="2">
    <source>
        <dbReference type="EMBL" id="SCZ97672.1"/>
    </source>
</evidence>
<protein>
    <submittedName>
        <fullName evidence="2">BZ3500_MvSof-1268-A1-R1_Chr4-3g07357 protein</fullName>
    </submittedName>
</protein>
<feature type="region of interest" description="Disordered" evidence="1">
    <location>
        <begin position="169"/>
        <end position="190"/>
    </location>
</feature>
<evidence type="ECO:0000256" key="1">
    <source>
        <dbReference type="SAM" id="MobiDB-lite"/>
    </source>
</evidence>
<keyword evidence="3" id="KW-1185">Reference proteome</keyword>
<dbReference type="EMBL" id="FMWP01000093">
    <property type="protein sequence ID" value="SCZ97672.1"/>
    <property type="molecule type" value="Genomic_DNA"/>
</dbReference>
<accession>A0A2X0LNQ8</accession>
<reference evidence="3" key="1">
    <citation type="submission" date="2016-10" db="EMBL/GenBank/DDBJ databases">
        <authorList>
            <person name="Jeantristanb JTB J.-T."/>
            <person name="Ricardo R."/>
        </authorList>
    </citation>
    <scope>NUCLEOTIDE SEQUENCE [LARGE SCALE GENOMIC DNA]</scope>
</reference>
<gene>
    <name evidence="2" type="ORF">BZ3500_MVSOF-1268-A1-R1_CHR4-3G07357</name>
</gene>
<feature type="compositionally biased region" description="Polar residues" evidence="1">
    <location>
        <begin position="180"/>
        <end position="190"/>
    </location>
</feature>
<feature type="region of interest" description="Disordered" evidence="1">
    <location>
        <begin position="1"/>
        <end position="58"/>
    </location>
</feature>
<name>A0A2X0LNQ8_9BASI</name>
<proteinExistence type="predicted"/>
<organism evidence="2 3">
    <name type="scientific">Microbotryum saponariae</name>
    <dbReference type="NCBI Taxonomy" id="289078"/>
    <lineage>
        <taxon>Eukaryota</taxon>
        <taxon>Fungi</taxon>
        <taxon>Dikarya</taxon>
        <taxon>Basidiomycota</taxon>
        <taxon>Pucciniomycotina</taxon>
        <taxon>Microbotryomycetes</taxon>
        <taxon>Microbotryales</taxon>
        <taxon>Microbotryaceae</taxon>
        <taxon>Microbotryum</taxon>
    </lineage>
</organism>
<evidence type="ECO:0000313" key="3">
    <source>
        <dbReference type="Proteomes" id="UP000249723"/>
    </source>
</evidence>
<sequence length="190" mass="20386">MACSSAPPRRRDPAGALKRSTNSDIRSGSGGLLSASLSRYGDGQHSATGAGTPRPSAATRLAGARPSLATGTDSCSTIVGANLHQVWTELVRTRTYETNTGLLVSGNYSCNRQEFAFWKQHIGIGTEELQSFYDTIVRALVQERGEALLSKVLHVDDFAFKTVHRPAARQRSIGRGSDRSAVSQPLTSPR</sequence>
<dbReference type="Proteomes" id="UP000249723">
    <property type="component" value="Unassembled WGS sequence"/>
</dbReference>
<dbReference type="AlphaFoldDB" id="A0A2X0LNQ8"/>